<accession>A0A0G4KBE0</accession>
<dbReference type="Proteomes" id="UP000043763">
    <property type="component" value="Unassembled WGS sequence"/>
</dbReference>
<evidence type="ECO:0000313" key="2">
    <source>
        <dbReference type="Proteomes" id="UP000043763"/>
    </source>
</evidence>
<dbReference type="AlphaFoldDB" id="A0A0G4KBE0"/>
<keyword evidence="2" id="KW-1185">Reference proteome</keyword>
<organism evidence="1 2">
    <name type="scientific">Brachyspira suanatina</name>
    <dbReference type="NCBI Taxonomy" id="381802"/>
    <lineage>
        <taxon>Bacteria</taxon>
        <taxon>Pseudomonadati</taxon>
        <taxon>Spirochaetota</taxon>
        <taxon>Spirochaetia</taxon>
        <taxon>Brachyspirales</taxon>
        <taxon>Brachyspiraceae</taxon>
        <taxon>Brachyspira</taxon>
    </lineage>
</organism>
<reference evidence="2" key="1">
    <citation type="submission" date="2015-04" db="EMBL/GenBank/DDBJ databases">
        <authorList>
            <person name="Mushtaq Mamoona"/>
        </authorList>
    </citation>
    <scope>NUCLEOTIDE SEQUENCE [LARGE SCALE GENOMIC DNA]</scope>
    <source>
        <strain evidence="2">AN4859/03</strain>
    </source>
</reference>
<protein>
    <submittedName>
        <fullName evidence="1">Uncharacterized protein</fullName>
    </submittedName>
</protein>
<sequence>MLAHLAHSYGWTEDCMMEMSLQRLLLYYTASLNLPYIIEVQEETKADNNVSEIKQGNKTIRREKKGLWEIETITVNN</sequence>
<gene>
    <name evidence="1" type="ORF">BRSU_2891</name>
</gene>
<name>A0A0G4KBE0_9SPIR</name>
<dbReference type="EMBL" id="CVLB01000034">
    <property type="protein sequence ID" value="CRF35875.1"/>
    <property type="molecule type" value="Genomic_DNA"/>
</dbReference>
<evidence type="ECO:0000313" key="1">
    <source>
        <dbReference type="EMBL" id="CRF35875.1"/>
    </source>
</evidence>
<proteinExistence type="predicted"/>